<dbReference type="EMBL" id="JABAIA010000003">
    <property type="protein sequence ID" value="NLR68192.1"/>
    <property type="molecule type" value="Genomic_DNA"/>
</dbReference>
<comment type="caution">
    <text evidence="1">The sequence shown here is derived from an EMBL/GenBank/DDBJ whole genome shotgun (WGS) entry which is preliminary data.</text>
</comment>
<sequence length="98" mass="11103">MPSKAEKERRKQLLAPLQQRAAAAFEESLPMPREQFQQLFDYLDETLGTHGCDHSPRLTLSCLKAAGLPEPESVLIWLREHGGHCDCEILANVEDLFE</sequence>
<evidence type="ECO:0000313" key="1">
    <source>
        <dbReference type="EMBL" id="NLR68192.1"/>
    </source>
</evidence>
<protein>
    <submittedName>
        <fullName evidence="1">DUF2695 domain-containing protein</fullName>
    </submittedName>
</protein>
<organism evidence="1 2">
    <name type="scientific">Chitinophaga varians</name>
    <dbReference type="NCBI Taxonomy" id="2202339"/>
    <lineage>
        <taxon>Bacteria</taxon>
        <taxon>Pseudomonadati</taxon>
        <taxon>Bacteroidota</taxon>
        <taxon>Chitinophagia</taxon>
        <taxon>Chitinophagales</taxon>
        <taxon>Chitinophagaceae</taxon>
        <taxon>Chitinophaga</taxon>
    </lineage>
</organism>
<dbReference type="Pfam" id="PF10905">
    <property type="entry name" value="DUF2695"/>
    <property type="match status" value="1"/>
</dbReference>
<name>A0A847RYP4_9BACT</name>
<dbReference type="Proteomes" id="UP000570474">
    <property type="component" value="Unassembled WGS sequence"/>
</dbReference>
<dbReference type="AlphaFoldDB" id="A0A847RYP4"/>
<reference evidence="1 2" key="1">
    <citation type="submission" date="2020-04" db="EMBL/GenBank/DDBJ databases">
        <authorList>
            <person name="Yin C."/>
        </authorList>
    </citation>
    <scope>NUCLEOTIDE SEQUENCE [LARGE SCALE GENOMIC DNA]</scope>
    <source>
        <strain evidence="1 2">Ae27</strain>
    </source>
</reference>
<proteinExistence type="predicted"/>
<dbReference type="InterPro" id="IPR024248">
    <property type="entry name" value="DUF2695"/>
</dbReference>
<evidence type="ECO:0000313" key="2">
    <source>
        <dbReference type="Proteomes" id="UP000570474"/>
    </source>
</evidence>
<keyword evidence="2" id="KW-1185">Reference proteome</keyword>
<gene>
    <name evidence="1" type="ORF">HGH92_28055</name>
</gene>
<accession>A0A847RYP4</accession>